<organism evidence="1">
    <name type="scientific">marine sediment metagenome</name>
    <dbReference type="NCBI Taxonomy" id="412755"/>
    <lineage>
        <taxon>unclassified sequences</taxon>
        <taxon>metagenomes</taxon>
        <taxon>ecological metagenomes</taxon>
    </lineage>
</organism>
<comment type="caution">
    <text evidence="1">The sequence shown here is derived from an EMBL/GenBank/DDBJ whole genome shotgun (WGS) entry which is preliminary data.</text>
</comment>
<accession>A0A0F9A6N8</accession>
<evidence type="ECO:0000313" key="1">
    <source>
        <dbReference type="EMBL" id="KKL05150.1"/>
    </source>
</evidence>
<reference evidence="1" key="1">
    <citation type="journal article" date="2015" name="Nature">
        <title>Complex archaea that bridge the gap between prokaryotes and eukaryotes.</title>
        <authorList>
            <person name="Spang A."/>
            <person name="Saw J.H."/>
            <person name="Jorgensen S.L."/>
            <person name="Zaremba-Niedzwiedzka K."/>
            <person name="Martijn J."/>
            <person name="Lind A.E."/>
            <person name="van Eijk R."/>
            <person name="Schleper C."/>
            <person name="Guy L."/>
            <person name="Ettema T.J."/>
        </authorList>
    </citation>
    <scope>NUCLEOTIDE SEQUENCE</scope>
</reference>
<proteinExistence type="predicted"/>
<feature type="non-terminal residue" evidence="1">
    <location>
        <position position="118"/>
    </location>
</feature>
<sequence length="118" mass="12912">MSSKDKSCLSRELQPLPSDWWSILDLEKDPSHCESVKCACISILETDQGFLDEIEHLEAGIFSKVKVGFHSGPEFGIQAIHVEPTAYVLVDDLTRPVDQPAAVQGIVGSGMVDDGRQD</sequence>
<dbReference type="EMBL" id="LAZR01044236">
    <property type="protein sequence ID" value="KKL05150.1"/>
    <property type="molecule type" value="Genomic_DNA"/>
</dbReference>
<name>A0A0F9A6N8_9ZZZZ</name>
<dbReference type="AlphaFoldDB" id="A0A0F9A6N8"/>
<gene>
    <name evidence="1" type="ORF">LCGC14_2608950</name>
</gene>
<protein>
    <submittedName>
        <fullName evidence="1">Uncharacterized protein</fullName>
    </submittedName>
</protein>